<feature type="transmembrane region" description="Helical" evidence="2">
    <location>
        <begin position="6"/>
        <end position="26"/>
    </location>
</feature>
<keyword evidence="2" id="KW-0472">Membrane</keyword>
<evidence type="ECO:0000313" key="4">
    <source>
        <dbReference type="Proteomes" id="UP000214880"/>
    </source>
</evidence>
<comment type="function">
    <text evidence="2">NDH-1 shuttles electrons from NADH, via FMN and iron-sulfur (Fe-S) centers, to quinones in the respiratory chain. Couples the redox reaction to proton translocation (for every two electrons transferred, four hydrogen ions are translocated across the cytoplasmic membrane), and thus conserves the redox energy in a proton gradient.</text>
</comment>
<feature type="transmembrane region" description="Helical" evidence="2">
    <location>
        <begin position="140"/>
        <end position="162"/>
    </location>
</feature>
<protein>
    <recommendedName>
        <fullName evidence="2">NADH-quinone oxidoreductase subunit J</fullName>
        <ecNumber evidence="2">7.1.1.-</ecNumber>
    </recommendedName>
</protein>
<dbReference type="Pfam" id="PF00499">
    <property type="entry name" value="Oxidored_q3"/>
    <property type="match status" value="1"/>
</dbReference>
<dbReference type="GO" id="GO:0048038">
    <property type="term" value="F:quinone binding"/>
    <property type="evidence" value="ECO:0007669"/>
    <property type="project" value="UniProtKB-UniRule"/>
</dbReference>
<dbReference type="GO" id="GO:0005886">
    <property type="term" value="C:plasma membrane"/>
    <property type="evidence" value="ECO:0007669"/>
    <property type="project" value="UniProtKB-SubCell"/>
</dbReference>
<dbReference type="Gene3D" id="1.20.120.1200">
    <property type="entry name" value="NADH-ubiquinone/plastoquinone oxidoreductase chain 6, subunit NuoJ"/>
    <property type="match status" value="1"/>
</dbReference>
<keyword evidence="2" id="KW-0812">Transmembrane</keyword>
<keyword evidence="4" id="KW-1185">Reference proteome</keyword>
<comment type="subcellular location">
    <subcellularLocation>
        <location evidence="2">Cell membrane</location>
        <topology evidence="2">Multi-pass membrane protein</topology>
    </subcellularLocation>
</comment>
<reference evidence="3 4" key="1">
    <citation type="submission" date="2016-10" db="EMBL/GenBank/DDBJ databases">
        <authorList>
            <person name="de Groot N.N."/>
        </authorList>
    </citation>
    <scope>NUCLEOTIDE SEQUENCE [LARGE SCALE GENOMIC DNA]</scope>
    <source>
        <strain evidence="3 4">DSM 1736</strain>
    </source>
</reference>
<dbReference type="AlphaFoldDB" id="A0A1G9QDD8"/>
<dbReference type="OrthoDB" id="9814997at2"/>
<comment type="similarity">
    <text evidence="1 2">Belongs to the complex I subunit 6 family.</text>
</comment>
<dbReference type="RefSeq" id="WP_092070301.1">
    <property type="nucleotide sequence ID" value="NZ_FNHB01000002.1"/>
</dbReference>
<dbReference type="Proteomes" id="UP000214880">
    <property type="component" value="Unassembled WGS sequence"/>
</dbReference>
<dbReference type="InterPro" id="IPR001457">
    <property type="entry name" value="NADH_UbQ/plastoQ_OxRdtase_su6"/>
</dbReference>
<dbReference type="PANTHER" id="PTHR33269:SF17">
    <property type="entry name" value="NADH-UBIQUINONE OXIDOREDUCTASE CHAIN 6"/>
    <property type="match status" value="1"/>
</dbReference>
<evidence type="ECO:0000256" key="2">
    <source>
        <dbReference type="RuleBase" id="RU004429"/>
    </source>
</evidence>
<keyword evidence="2" id="KW-0874">Quinone</keyword>
<feature type="transmembrane region" description="Helical" evidence="2">
    <location>
        <begin position="33"/>
        <end position="51"/>
    </location>
</feature>
<dbReference type="EMBL" id="FNHB01000002">
    <property type="protein sequence ID" value="SDM08751.1"/>
    <property type="molecule type" value="Genomic_DNA"/>
</dbReference>
<dbReference type="EC" id="7.1.1.-" evidence="2"/>
<evidence type="ECO:0000256" key="1">
    <source>
        <dbReference type="ARBA" id="ARBA00005698"/>
    </source>
</evidence>
<evidence type="ECO:0000313" key="3">
    <source>
        <dbReference type="EMBL" id="SDM08751.1"/>
    </source>
</evidence>
<sequence>MSELVFIAAFYLLAAVTVASALGVVLKQNLVHSALLLVVCFIGVSGLYVMLNAEFLAAVQLLVYSGAIAVILVLGVMLTRRRSMNESNQNNERSFRAAALGTALLAVLVGAIALTPWQHSAAGALDHAAPVIARALLTDYMVAFEVAALLLLAAMVGAIVLAKGVEEE</sequence>
<accession>A0A1G9QDD8</accession>
<feature type="transmembrane region" description="Helical" evidence="2">
    <location>
        <begin position="57"/>
        <end position="78"/>
    </location>
</feature>
<gene>
    <name evidence="3" type="ORF">SAMN04488502_102125</name>
</gene>
<organism evidence="3 4">
    <name type="scientific">Dendrosporobacter quercicolus</name>
    <dbReference type="NCBI Taxonomy" id="146817"/>
    <lineage>
        <taxon>Bacteria</taxon>
        <taxon>Bacillati</taxon>
        <taxon>Bacillota</taxon>
        <taxon>Negativicutes</taxon>
        <taxon>Selenomonadales</taxon>
        <taxon>Sporomusaceae</taxon>
        <taxon>Dendrosporobacter</taxon>
    </lineage>
</organism>
<comment type="catalytic activity">
    <reaction evidence="2">
        <text>a quinone + NADH + 5 H(+)(in) = a quinol + NAD(+) + 4 H(+)(out)</text>
        <dbReference type="Rhea" id="RHEA:57888"/>
        <dbReference type="ChEBI" id="CHEBI:15378"/>
        <dbReference type="ChEBI" id="CHEBI:24646"/>
        <dbReference type="ChEBI" id="CHEBI:57540"/>
        <dbReference type="ChEBI" id="CHEBI:57945"/>
        <dbReference type="ChEBI" id="CHEBI:132124"/>
    </reaction>
</comment>
<dbReference type="InterPro" id="IPR042106">
    <property type="entry name" value="Nuo/plastoQ_OxRdtase_6_NuoJ"/>
</dbReference>
<name>A0A1G9QDD8_9FIRM</name>
<keyword evidence="2" id="KW-1003">Cell membrane</keyword>
<dbReference type="PANTHER" id="PTHR33269">
    <property type="entry name" value="NADH-UBIQUINONE OXIDOREDUCTASE CHAIN 6"/>
    <property type="match status" value="1"/>
</dbReference>
<feature type="transmembrane region" description="Helical" evidence="2">
    <location>
        <begin position="98"/>
        <end position="117"/>
    </location>
</feature>
<dbReference type="GO" id="GO:0008137">
    <property type="term" value="F:NADH dehydrogenase (ubiquinone) activity"/>
    <property type="evidence" value="ECO:0007669"/>
    <property type="project" value="UniProtKB-UniRule"/>
</dbReference>
<dbReference type="STRING" id="146817.SAMN04488502_102125"/>
<proteinExistence type="inferred from homology"/>
<keyword evidence="2" id="KW-0520">NAD</keyword>
<keyword evidence="2" id="KW-1133">Transmembrane helix</keyword>